<feature type="compositionally biased region" description="Basic and acidic residues" evidence="8">
    <location>
        <begin position="293"/>
        <end position="305"/>
    </location>
</feature>
<keyword evidence="3" id="KW-0963">Cytoplasm</keyword>
<dbReference type="GO" id="GO:0030154">
    <property type="term" value="P:cell differentiation"/>
    <property type="evidence" value="ECO:0007669"/>
    <property type="project" value="UniProtKB-KW"/>
</dbReference>
<dbReference type="PRINTS" id="PR00007">
    <property type="entry name" value="COMPLEMNTC1Q"/>
</dbReference>
<keyword evidence="11" id="KW-1185">Reference proteome</keyword>
<feature type="domain" description="C1q" evidence="9">
    <location>
        <begin position="749"/>
        <end position="883"/>
    </location>
</feature>
<feature type="region of interest" description="Disordered" evidence="8">
    <location>
        <begin position="13"/>
        <end position="33"/>
    </location>
</feature>
<feature type="region of interest" description="Disordered" evidence="8">
    <location>
        <begin position="282"/>
        <end position="327"/>
    </location>
</feature>
<dbReference type="Gene3D" id="2.60.120.40">
    <property type="match status" value="1"/>
</dbReference>
<feature type="compositionally biased region" description="Polar residues" evidence="8">
    <location>
        <begin position="534"/>
        <end position="563"/>
    </location>
</feature>
<dbReference type="InterPro" id="IPR041637">
    <property type="entry name" value="Caprin-1_dimer"/>
</dbReference>
<evidence type="ECO:0000256" key="4">
    <source>
        <dbReference type="ARBA" id="ARBA00022782"/>
    </source>
</evidence>
<evidence type="ECO:0000256" key="3">
    <source>
        <dbReference type="ARBA" id="ARBA00022490"/>
    </source>
</evidence>
<evidence type="ECO:0000256" key="6">
    <source>
        <dbReference type="ARBA" id="ARBA00023193"/>
    </source>
</evidence>
<dbReference type="AlphaFoldDB" id="A0A8C7XEX4"/>
<evidence type="ECO:0000313" key="10">
    <source>
        <dbReference type="Ensembl" id="ENSOSIP00000012460.1"/>
    </source>
</evidence>
<dbReference type="InterPro" id="IPR001073">
    <property type="entry name" value="C1q_dom"/>
</dbReference>
<feature type="region of interest" description="Disordered" evidence="8">
    <location>
        <begin position="497"/>
        <end position="563"/>
    </location>
</feature>
<dbReference type="InterPro" id="IPR022070">
    <property type="entry name" value="Caprin-1_C"/>
</dbReference>
<dbReference type="InterPro" id="IPR008983">
    <property type="entry name" value="Tumour_necrosis_fac-like_dom"/>
</dbReference>
<dbReference type="Pfam" id="PF00386">
    <property type="entry name" value="C1q"/>
    <property type="match status" value="1"/>
</dbReference>
<dbReference type="SMART" id="SM00110">
    <property type="entry name" value="C1Q"/>
    <property type="match status" value="1"/>
</dbReference>
<keyword evidence="6" id="KW-0652">Protein synthesis inhibitor</keyword>
<dbReference type="InterPro" id="IPR028816">
    <property type="entry name" value="Caprin"/>
</dbReference>
<evidence type="ECO:0000256" key="5">
    <source>
        <dbReference type="ARBA" id="ARBA00022884"/>
    </source>
</evidence>
<dbReference type="Pfam" id="PF12287">
    <property type="entry name" value="Caprin-1_C"/>
    <property type="match status" value="1"/>
</dbReference>
<dbReference type="GO" id="GO:0005737">
    <property type="term" value="C:cytoplasm"/>
    <property type="evidence" value="ECO:0007669"/>
    <property type="project" value="UniProtKB-SubCell"/>
</dbReference>
<evidence type="ECO:0000313" key="11">
    <source>
        <dbReference type="Proteomes" id="UP000694383"/>
    </source>
</evidence>
<dbReference type="GO" id="GO:0005102">
    <property type="term" value="F:signaling receptor binding"/>
    <property type="evidence" value="ECO:0007669"/>
    <property type="project" value="TreeGrafter"/>
</dbReference>
<proteinExistence type="inferred from homology"/>
<keyword evidence="7" id="KW-0175">Coiled coil</keyword>
<evidence type="ECO:0000256" key="8">
    <source>
        <dbReference type="SAM" id="MobiDB-lite"/>
    </source>
</evidence>
<keyword evidence="4" id="KW-0221">Differentiation</keyword>
<dbReference type="PANTHER" id="PTHR22922">
    <property type="entry name" value="GPI-ANCHORED PROTEIN P137"/>
    <property type="match status" value="1"/>
</dbReference>
<organism evidence="10 11">
    <name type="scientific">Oryzias sinensis</name>
    <name type="common">Chinese medaka</name>
    <dbReference type="NCBI Taxonomy" id="183150"/>
    <lineage>
        <taxon>Eukaryota</taxon>
        <taxon>Metazoa</taxon>
        <taxon>Chordata</taxon>
        <taxon>Craniata</taxon>
        <taxon>Vertebrata</taxon>
        <taxon>Euteleostomi</taxon>
        <taxon>Actinopterygii</taxon>
        <taxon>Neopterygii</taxon>
        <taxon>Teleostei</taxon>
        <taxon>Neoteleostei</taxon>
        <taxon>Acanthomorphata</taxon>
        <taxon>Ovalentaria</taxon>
        <taxon>Atherinomorphae</taxon>
        <taxon>Beloniformes</taxon>
        <taxon>Adrianichthyidae</taxon>
        <taxon>Oryziinae</taxon>
        <taxon>Oryzias</taxon>
    </lineage>
</organism>
<accession>A0A8C7XEX4</accession>
<dbReference type="PANTHER" id="PTHR22922:SF5">
    <property type="entry name" value="CAPRIN-2"/>
    <property type="match status" value="1"/>
</dbReference>
<protein>
    <submittedName>
        <fullName evidence="10">Caprin family member 2</fullName>
    </submittedName>
</protein>
<evidence type="ECO:0000256" key="1">
    <source>
        <dbReference type="ARBA" id="ARBA00004496"/>
    </source>
</evidence>
<keyword evidence="5" id="KW-0694">RNA-binding</keyword>
<reference evidence="10" key="2">
    <citation type="submission" date="2025-09" db="UniProtKB">
        <authorList>
            <consortium name="Ensembl"/>
        </authorList>
    </citation>
    <scope>IDENTIFICATION</scope>
</reference>
<feature type="coiled-coil region" evidence="7">
    <location>
        <begin position="63"/>
        <end position="131"/>
    </location>
</feature>
<dbReference type="Proteomes" id="UP000694383">
    <property type="component" value="Unplaced"/>
</dbReference>
<comment type="similarity">
    <text evidence="2">Belongs to the caprin family.</text>
</comment>
<feature type="region of interest" description="Disordered" evidence="8">
    <location>
        <begin position="340"/>
        <end position="363"/>
    </location>
</feature>
<dbReference type="GO" id="GO:0090263">
    <property type="term" value="P:positive regulation of canonical Wnt signaling pathway"/>
    <property type="evidence" value="ECO:0007669"/>
    <property type="project" value="Ensembl"/>
</dbReference>
<reference evidence="10" key="1">
    <citation type="submission" date="2025-08" db="UniProtKB">
        <authorList>
            <consortium name="Ensembl"/>
        </authorList>
    </citation>
    <scope>IDENTIFICATION</scope>
</reference>
<evidence type="ECO:0000259" key="9">
    <source>
        <dbReference type="PROSITE" id="PS50871"/>
    </source>
</evidence>
<dbReference type="GO" id="GO:0009950">
    <property type="term" value="P:dorsal/ventral axis specification"/>
    <property type="evidence" value="ECO:0007669"/>
    <property type="project" value="Ensembl"/>
</dbReference>
<dbReference type="Pfam" id="PF18293">
    <property type="entry name" value="Caprin-1_dimer"/>
    <property type="match status" value="1"/>
</dbReference>
<evidence type="ECO:0000256" key="2">
    <source>
        <dbReference type="ARBA" id="ARBA00007950"/>
    </source>
</evidence>
<dbReference type="GO" id="GO:0017148">
    <property type="term" value="P:negative regulation of translation"/>
    <property type="evidence" value="ECO:0007669"/>
    <property type="project" value="UniProtKB-KW"/>
</dbReference>
<comment type="subcellular location">
    <subcellularLocation>
        <location evidence="1">Cytoplasm</location>
    </subcellularLocation>
</comment>
<dbReference type="GeneTree" id="ENSGT00940000153438"/>
<evidence type="ECO:0000256" key="7">
    <source>
        <dbReference type="SAM" id="Coils"/>
    </source>
</evidence>
<name>A0A8C7XEX4_9TELE</name>
<dbReference type="PROSITE" id="PS50871">
    <property type="entry name" value="C1Q"/>
    <property type="match status" value="1"/>
</dbReference>
<dbReference type="GO" id="GO:0003723">
    <property type="term" value="F:RNA binding"/>
    <property type="evidence" value="ECO:0007669"/>
    <property type="project" value="UniProtKB-KW"/>
</dbReference>
<feature type="region of interest" description="Disordered" evidence="8">
    <location>
        <begin position="415"/>
        <end position="438"/>
    </location>
</feature>
<dbReference type="SUPFAM" id="SSF49842">
    <property type="entry name" value="TNF-like"/>
    <property type="match status" value="1"/>
</dbReference>
<sequence>MVQLYTLPVLDAPHLPEHSVEEDEEDEGQQMKDEVPGMQQVSLEVSTAYHGYETYIEDGLICLKHKIRNLEKKKLKLKEYKKRLIQGEELNKDQKAAVEKFEEVLHNLDFARELHKTLDGLTQNLLKAQKKIVIKDQVERVEAERRRLAMVLKIHYLLGNMQQEHIQKDLMTGNNQAPHIPSQKLHSLNQLAAMLGVQRDNGLSLDEQMQKAALVYMDLLEGKDQPVAGSTYKLLKEEITRLMDCKYLSRFLPQPNKSAELFLGLERHSTSGTSKELFPRLPLQDVKGPNHPNWKDDFQSMKEQEPPDSWDAETSDGPSSPLTGVPKPWRGAAVLIPKAVRAASKQRTVSKPRKEKTKKEQSTKTILQMEIPVEIFHSPPTLPKDPILRKRHLEELMMKIHGSFSFMQDSLLDEENSTSSIPRPKRLPSGASSPLAYGGLRSPVDILPKVMSSTPLPTRLKERKASVSSGEQCLERVDLELSSKDLPHSLQASLQLDGRKQFSSPPLYSRELPDASVDESNSSGMSVNGPCKHSPTNGVTSSNSTPPKRETFSTPPTRRSVTSAQFGNIQAVFKVGPGLPQVGELDYKSKVDFSEPQYSIASTQTPSEFAPTDDEPQLVYQPEYMLDNGDDFLSSGLPSGALGRTSQSYYRGPVRGGAYITQPYIRDSGSLLYAPRDSTHHHVYRQGGRHGSIAAWSDSSQVSSPERDGNFTMVDSGHGDSMSVSTVEVPMTPHSHQAPLLPMHLYPLSQPMRVAFTTSRTANFAPGNLDQPIVFDQLHSNLGEAYDTHIGRFTCPVNGTYVFIFHILKLAINVPLYVNLMRNEEVMVSAYANDGAPDHETASNHAILPLFQGDQVWLRLHRGAIYGSTWKYSTFSGFLLYQD</sequence>
<dbReference type="Ensembl" id="ENSOSIT00000013203.1">
    <property type="protein sequence ID" value="ENSOSIP00000012460.1"/>
    <property type="gene ID" value="ENSOSIG00000007285.1"/>
</dbReference>